<comment type="similarity">
    <text evidence="1">Belongs to the AfsR/DnrI/RedD regulatory family.</text>
</comment>
<dbReference type="HOGENOM" id="CLU_301647_0_0_11"/>
<dbReference type="SUPFAM" id="SSF52540">
    <property type="entry name" value="P-loop containing nucleoside triphosphate hydrolases"/>
    <property type="match status" value="1"/>
</dbReference>
<dbReference type="Pfam" id="PF00486">
    <property type="entry name" value="Trans_reg_C"/>
    <property type="match status" value="1"/>
</dbReference>
<dbReference type="AlphaFoldDB" id="C8XH94"/>
<gene>
    <name evidence="6" type="ordered locus">Namu_1911</name>
</gene>
<keyword evidence="7" id="KW-1185">Reference proteome</keyword>
<keyword evidence="2 3" id="KW-0238">DNA-binding</keyword>
<dbReference type="Gene3D" id="1.25.40.10">
    <property type="entry name" value="Tetratricopeptide repeat domain"/>
    <property type="match status" value="1"/>
</dbReference>
<dbReference type="Proteomes" id="UP000002218">
    <property type="component" value="Chromosome"/>
</dbReference>
<dbReference type="SUPFAM" id="SSF46894">
    <property type="entry name" value="C-terminal effector domain of the bipartite response regulators"/>
    <property type="match status" value="1"/>
</dbReference>
<feature type="region of interest" description="Disordered" evidence="4">
    <location>
        <begin position="723"/>
        <end position="742"/>
    </location>
</feature>
<dbReference type="Pfam" id="PF25873">
    <property type="entry name" value="WHD_MalT"/>
    <property type="match status" value="1"/>
</dbReference>
<dbReference type="GO" id="GO:0016887">
    <property type="term" value="F:ATP hydrolysis activity"/>
    <property type="evidence" value="ECO:0007669"/>
    <property type="project" value="InterPro"/>
</dbReference>
<evidence type="ECO:0000256" key="2">
    <source>
        <dbReference type="ARBA" id="ARBA00023125"/>
    </source>
</evidence>
<dbReference type="InterPro" id="IPR016032">
    <property type="entry name" value="Sig_transdc_resp-reg_C-effctor"/>
</dbReference>
<accession>C8XH94</accession>
<dbReference type="PROSITE" id="PS51755">
    <property type="entry name" value="OMPR_PHOB"/>
    <property type="match status" value="1"/>
</dbReference>
<dbReference type="KEGG" id="nml:Namu_1911"/>
<dbReference type="STRING" id="479431.Namu_1911"/>
<dbReference type="Gene3D" id="1.10.10.10">
    <property type="entry name" value="Winged helix-like DNA-binding domain superfamily/Winged helix DNA-binding domain"/>
    <property type="match status" value="1"/>
</dbReference>
<protein>
    <submittedName>
        <fullName evidence="6">Transcriptional regulator domain protein</fullName>
    </submittedName>
</protein>
<dbReference type="GO" id="GO:0003677">
    <property type="term" value="F:DNA binding"/>
    <property type="evidence" value="ECO:0007669"/>
    <property type="project" value="UniProtKB-UniRule"/>
</dbReference>
<dbReference type="InterPro" id="IPR036388">
    <property type="entry name" value="WH-like_DNA-bd_sf"/>
</dbReference>
<proteinExistence type="inferred from homology"/>
<reference evidence="6 7" key="2">
    <citation type="journal article" date="2010" name="Stand. Genomic Sci.">
        <title>Complete genome sequence of Nakamurella multipartita type strain (Y-104).</title>
        <authorList>
            <person name="Tice H."/>
            <person name="Mayilraj S."/>
            <person name="Sims D."/>
            <person name="Lapidus A."/>
            <person name="Nolan M."/>
            <person name="Lucas S."/>
            <person name="Glavina Del Rio T."/>
            <person name="Copeland A."/>
            <person name="Cheng J.F."/>
            <person name="Meincke L."/>
            <person name="Bruce D."/>
            <person name="Goodwin L."/>
            <person name="Pitluck S."/>
            <person name="Ivanova N."/>
            <person name="Mavromatis K."/>
            <person name="Ovchinnikova G."/>
            <person name="Pati A."/>
            <person name="Chen A."/>
            <person name="Palaniappan K."/>
            <person name="Land M."/>
            <person name="Hauser L."/>
            <person name="Chang Y.J."/>
            <person name="Jeffries C.D."/>
            <person name="Detter J.C."/>
            <person name="Brettin T."/>
            <person name="Rohde M."/>
            <person name="Goker M."/>
            <person name="Bristow J."/>
            <person name="Eisen J.A."/>
            <person name="Markowitz V."/>
            <person name="Hugenholtz P."/>
            <person name="Kyrpides N.C."/>
            <person name="Klenk H.P."/>
            <person name="Chen F."/>
        </authorList>
    </citation>
    <scope>NUCLEOTIDE SEQUENCE [LARGE SCALE GENOMIC DNA]</scope>
    <source>
        <strain evidence="7">ATCC 700099 / DSM 44233 / CIP 104796 / JCM 9543 / NBRC 105858 / Y-104</strain>
    </source>
</reference>
<evidence type="ECO:0000256" key="1">
    <source>
        <dbReference type="ARBA" id="ARBA00005820"/>
    </source>
</evidence>
<organism evidence="6 7">
    <name type="scientific">Nakamurella multipartita (strain ATCC 700099 / DSM 44233 / CIP 104796 / JCM 9543 / NBRC 105858 / Y-104)</name>
    <name type="common">Microsphaera multipartita</name>
    <dbReference type="NCBI Taxonomy" id="479431"/>
    <lineage>
        <taxon>Bacteria</taxon>
        <taxon>Bacillati</taxon>
        <taxon>Actinomycetota</taxon>
        <taxon>Actinomycetes</taxon>
        <taxon>Nakamurellales</taxon>
        <taxon>Nakamurellaceae</taxon>
        <taxon>Nakamurella</taxon>
    </lineage>
</organism>
<feature type="DNA-binding region" description="OmpR/PhoB-type" evidence="3">
    <location>
        <begin position="744"/>
        <end position="849"/>
    </location>
</feature>
<feature type="domain" description="OmpR/PhoB-type" evidence="5">
    <location>
        <begin position="744"/>
        <end position="849"/>
    </location>
</feature>
<dbReference type="Gene3D" id="3.40.50.300">
    <property type="entry name" value="P-loop containing nucleotide triphosphate hydrolases"/>
    <property type="match status" value="1"/>
</dbReference>
<dbReference type="GO" id="GO:0000160">
    <property type="term" value="P:phosphorelay signal transduction system"/>
    <property type="evidence" value="ECO:0007669"/>
    <property type="project" value="InterPro"/>
</dbReference>
<evidence type="ECO:0000259" key="5">
    <source>
        <dbReference type="PROSITE" id="PS51755"/>
    </source>
</evidence>
<feature type="region of interest" description="Disordered" evidence="4">
    <location>
        <begin position="970"/>
        <end position="990"/>
    </location>
</feature>
<dbReference type="GO" id="GO:0006355">
    <property type="term" value="P:regulation of DNA-templated transcription"/>
    <property type="evidence" value="ECO:0007669"/>
    <property type="project" value="InterPro"/>
</dbReference>
<dbReference type="eggNOG" id="COG3629">
    <property type="taxonomic scope" value="Bacteria"/>
</dbReference>
<dbReference type="SMART" id="SM01043">
    <property type="entry name" value="BTAD"/>
    <property type="match status" value="1"/>
</dbReference>
<dbReference type="InterPro" id="IPR027417">
    <property type="entry name" value="P-loop_NTPase"/>
</dbReference>
<sequence>MTRPVVLTEKLRRPEPVGLARRRLEEQLLAPSTSRLDLVVAPPGSGKTTLLARVAAAAESAGSAVGWYRVTADDATESAFVAHLARALHLDTAADESSVTDMLELLDRSPTAPTLVVFDDVHEIAGSVAERALDQFVQLRPPHLRVLVGCRRPPELNIPRLRVSGQLREITSDDLRFRSWEVEELFLSVFREPLSPESAAALTRRTGGWAAGLQLFHLATSGRSAVDRGRAVDDLGGRSKLVRSYLARNVLAELPEERRHFLLRTCTLGTLTGPLCDALLGVTGSSTILDELEHRQLFTSSDDDGHTFRYHEVLRTHLEWALVQEYGAAGAREWYSRSAALLESVGDQRAAVRAYARAEDWGAVGRLLQTRGTGPDAGAAGTDLLLPPAVVEHDPWLSLAQARRRVREGALTAAVDRFRRAESLLDEPDFRDDCQRERSVAAMWASTDTTGMSWAVDGRGSARHWSIPIRLATRRLGPARVAAPALTGSTPAPHELARGIISLLAGDFRDARRTLDAVVADRAAESTHRLLADLTIAVIDLIRDRPGDPASRLGQIALDAEVAGLPWIARLARGLGECVLAATDPAAWRLAACVDQIDECDEAGDAWGAALLTLAAAVTGLLADPVAEAHGFADAAARFRRLDAPVPALWAQALQACALAGRRRPGAAELAGRVATEARAAQVTGAQALAQIAAAMAGAPVGTAPEATGSELDRMIALFTGPAAPTPPVGEPAAATSSIPADQPAPLAASRTVTIRCLGGFSVDIDGQSVDLAPLRPRARALLRLLAMTPNRDVHREHLVDALWPGTDLTVGTRRLQVAVSSVRQLLEQRGLPGGEVVLRHGDAYRLALPPGSVVDTDAFERGVRDAETAAARGDVTAAAALRGSALSWYRGDLLPEDGPAEHVVGERDRLRLLAATTAGTLAQDYRTLGQLRQAVAAARQSVQLDRYQDLAWELLADLHRDAGDDSAAARTRREHAAAQAELELDSVRP</sequence>
<dbReference type="InterPro" id="IPR011990">
    <property type="entry name" value="TPR-like_helical_dom_sf"/>
</dbReference>
<name>C8XH94_NAKMY</name>
<reference evidence="7" key="1">
    <citation type="submission" date="2009-09" db="EMBL/GenBank/DDBJ databases">
        <title>The complete genome of Nakamurella multipartita DSM 44233.</title>
        <authorList>
            <consortium name="US DOE Joint Genome Institute (JGI-PGF)"/>
            <person name="Lucas S."/>
            <person name="Copeland A."/>
            <person name="Lapidus A."/>
            <person name="Glavina del Rio T."/>
            <person name="Dalin E."/>
            <person name="Tice H."/>
            <person name="Bruce D."/>
            <person name="Goodwin L."/>
            <person name="Pitluck S."/>
            <person name="Kyrpides N."/>
            <person name="Mavromatis K."/>
            <person name="Ivanova N."/>
            <person name="Ovchinnikova G."/>
            <person name="Sims D."/>
            <person name="Meincke L."/>
            <person name="Brettin T."/>
            <person name="Detter J.C."/>
            <person name="Han C."/>
            <person name="Larimer F."/>
            <person name="Land M."/>
            <person name="Hauser L."/>
            <person name="Markowitz V."/>
            <person name="Cheng J.-F."/>
            <person name="Hugenholtz P."/>
            <person name="Woyke T."/>
            <person name="Wu D."/>
            <person name="Klenk H.-P."/>
            <person name="Eisen J.A."/>
        </authorList>
    </citation>
    <scope>NUCLEOTIDE SEQUENCE [LARGE SCALE GENOMIC DNA]</scope>
    <source>
        <strain evidence="7">ATCC 700099 / DSM 44233 / CIP 104796 / JCM 9543 / NBRC 105858 / Y-104</strain>
    </source>
</reference>
<evidence type="ECO:0000313" key="6">
    <source>
        <dbReference type="EMBL" id="ACV78300.1"/>
    </source>
</evidence>
<dbReference type="InterPro" id="IPR049945">
    <property type="entry name" value="AAA_22"/>
</dbReference>
<dbReference type="PANTHER" id="PTHR35807">
    <property type="entry name" value="TRANSCRIPTIONAL REGULATOR REDD-RELATED"/>
    <property type="match status" value="1"/>
</dbReference>
<dbReference type="Pfam" id="PF03704">
    <property type="entry name" value="BTAD"/>
    <property type="match status" value="1"/>
</dbReference>
<dbReference type="SUPFAM" id="SSF48452">
    <property type="entry name" value="TPR-like"/>
    <property type="match status" value="1"/>
</dbReference>
<dbReference type="InterPro" id="IPR059106">
    <property type="entry name" value="WHD_MalT"/>
</dbReference>
<dbReference type="InterPro" id="IPR001867">
    <property type="entry name" value="OmpR/PhoB-type_DNA-bd"/>
</dbReference>
<dbReference type="SMART" id="SM00862">
    <property type="entry name" value="Trans_reg_C"/>
    <property type="match status" value="1"/>
</dbReference>
<dbReference type="RefSeq" id="WP_015747201.1">
    <property type="nucleotide sequence ID" value="NC_013235.1"/>
</dbReference>
<dbReference type="InterPro" id="IPR051677">
    <property type="entry name" value="AfsR-DnrI-RedD_regulator"/>
</dbReference>
<dbReference type="Pfam" id="PF13401">
    <property type="entry name" value="AAA_22"/>
    <property type="match status" value="1"/>
</dbReference>
<dbReference type="InterPro" id="IPR005158">
    <property type="entry name" value="BTAD"/>
</dbReference>
<evidence type="ECO:0000256" key="4">
    <source>
        <dbReference type="SAM" id="MobiDB-lite"/>
    </source>
</evidence>
<dbReference type="eggNOG" id="COG2909">
    <property type="taxonomic scope" value="Bacteria"/>
</dbReference>
<dbReference type="EMBL" id="CP001737">
    <property type="protein sequence ID" value="ACV78300.1"/>
    <property type="molecule type" value="Genomic_DNA"/>
</dbReference>
<evidence type="ECO:0000256" key="3">
    <source>
        <dbReference type="PROSITE-ProRule" id="PRU01091"/>
    </source>
</evidence>
<dbReference type="InParanoid" id="C8XH94"/>
<evidence type="ECO:0000313" key="7">
    <source>
        <dbReference type="Proteomes" id="UP000002218"/>
    </source>
</evidence>